<organism evidence="7 8">
    <name type="scientific">Thermovibrio guaymasensis</name>
    <dbReference type="NCBI Taxonomy" id="240167"/>
    <lineage>
        <taxon>Bacteria</taxon>
        <taxon>Pseudomonadati</taxon>
        <taxon>Aquificota</taxon>
        <taxon>Aquificia</taxon>
        <taxon>Desulfurobacteriales</taxon>
        <taxon>Desulfurobacteriaceae</taxon>
        <taxon>Thermovibrio</taxon>
    </lineage>
</organism>
<dbReference type="EMBL" id="RBIE01000001">
    <property type="protein sequence ID" value="RKQ63849.1"/>
    <property type="molecule type" value="Genomic_DNA"/>
</dbReference>
<evidence type="ECO:0000256" key="5">
    <source>
        <dbReference type="ARBA" id="ARBA00023136"/>
    </source>
</evidence>
<evidence type="ECO:0000256" key="6">
    <source>
        <dbReference type="SAM" id="Phobius"/>
    </source>
</evidence>
<keyword evidence="5 6" id="KW-0472">Membrane</keyword>
<dbReference type="Proteomes" id="UP000280881">
    <property type="component" value="Unassembled WGS sequence"/>
</dbReference>
<comment type="subcellular location">
    <subcellularLocation>
        <location evidence="1">Membrane</location>
        <topology evidence="1">Multi-pass membrane protein</topology>
    </subcellularLocation>
</comment>
<dbReference type="OrthoDB" id="9791807at2"/>
<evidence type="ECO:0000313" key="8">
    <source>
        <dbReference type="Proteomes" id="UP000280881"/>
    </source>
</evidence>
<dbReference type="AlphaFoldDB" id="A0A420W955"/>
<dbReference type="InterPro" id="IPR005226">
    <property type="entry name" value="UPF0014_fam"/>
</dbReference>
<feature type="transmembrane region" description="Helical" evidence="6">
    <location>
        <begin position="197"/>
        <end position="215"/>
    </location>
</feature>
<dbReference type="PANTHER" id="PTHR30028:SF0">
    <property type="entry name" value="PROTEIN ALUMINUM SENSITIVE 3"/>
    <property type="match status" value="1"/>
</dbReference>
<evidence type="ECO:0000256" key="3">
    <source>
        <dbReference type="ARBA" id="ARBA00022692"/>
    </source>
</evidence>
<keyword evidence="3 6" id="KW-0812">Transmembrane</keyword>
<feature type="transmembrane region" description="Helical" evidence="6">
    <location>
        <begin position="94"/>
        <end position="115"/>
    </location>
</feature>
<protein>
    <submittedName>
        <fullName evidence="7">Putative ABC transport system permease protein</fullName>
    </submittedName>
</protein>
<evidence type="ECO:0000313" key="7">
    <source>
        <dbReference type="EMBL" id="RKQ63849.1"/>
    </source>
</evidence>
<dbReference type="RefSeq" id="WP_121170097.1">
    <property type="nucleotide sequence ID" value="NZ_RBIE01000001.1"/>
</dbReference>
<name>A0A420W955_9BACT</name>
<evidence type="ECO:0000256" key="4">
    <source>
        <dbReference type="ARBA" id="ARBA00022989"/>
    </source>
</evidence>
<feature type="transmembrane region" description="Helical" evidence="6">
    <location>
        <begin position="222"/>
        <end position="249"/>
    </location>
</feature>
<dbReference type="GO" id="GO:0005886">
    <property type="term" value="C:plasma membrane"/>
    <property type="evidence" value="ECO:0007669"/>
    <property type="project" value="TreeGrafter"/>
</dbReference>
<dbReference type="PANTHER" id="PTHR30028">
    <property type="entry name" value="UPF0014 INNER MEMBRANE PROTEIN YBBM-RELATED"/>
    <property type="match status" value="1"/>
</dbReference>
<comment type="similarity">
    <text evidence="2">Belongs to the UPF0014 family.</text>
</comment>
<feature type="transmembrane region" description="Helical" evidence="6">
    <location>
        <begin position="121"/>
        <end position="138"/>
    </location>
</feature>
<dbReference type="Pfam" id="PF03649">
    <property type="entry name" value="UPF0014"/>
    <property type="match status" value="1"/>
</dbReference>
<accession>A0A420W955</accession>
<reference evidence="7 8" key="1">
    <citation type="submission" date="2018-10" db="EMBL/GenBank/DDBJ databases">
        <title>Genomic Encyclopedia of Type Strains, Phase IV (KMG-IV): sequencing the most valuable type-strain genomes for metagenomic binning, comparative biology and taxonomic classification.</title>
        <authorList>
            <person name="Goeker M."/>
        </authorList>
    </citation>
    <scope>NUCLEOTIDE SEQUENCE [LARGE SCALE GENOMIC DNA]</scope>
    <source>
        <strain evidence="7 8">DSM 15521</strain>
    </source>
</reference>
<evidence type="ECO:0000256" key="2">
    <source>
        <dbReference type="ARBA" id="ARBA00005268"/>
    </source>
</evidence>
<feature type="transmembrane region" description="Helical" evidence="6">
    <location>
        <begin position="64"/>
        <end position="82"/>
    </location>
</feature>
<comment type="caution">
    <text evidence="7">The sequence shown here is derived from an EMBL/GenBank/DDBJ whole genome shotgun (WGS) entry which is preliminary data.</text>
</comment>
<gene>
    <name evidence="7" type="ORF">C7457_0733</name>
</gene>
<feature type="transmembrane region" description="Helical" evidence="6">
    <location>
        <begin position="36"/>
        <end position="58"/>
    </location>
</feature>
<evidence type="ECO:0000256" key="1">
    <source>
        <dbReference type="ARBA" id="ARBA00004141"/>
    </source>
</evidence>
<feature type="transmembrane region" description="Helical" evidence="6">
    <location>
        <begin position="6"/>
        <end position="24"/>
    </location>
</feature>
<sequence length="255" mass="28632">MVEPIEVLRILLVSYSFVLAVVLLDRKFSIGIWKELLISSVLSLIQLILIGFVILFFLKLKHPIYNFIFVLFFYFNASLIALKRFNLPLPKYRAFLVIFFSISTLSSLTLFLLYFGGVLHLKATSLIPLAGIVTAAGMRSLSLSFKYYSTRLQDLEDIILGMAALGAPNFEIFKFIFRQLIDDVTTPVRDMFRSVGIVHIPGVMVGLLLAGAFPLKAALVQFAVLSTMVFQFTFTPTLALFLLVLSFGVKIPNRS</sequence>
<keyword evidence="8" id="KW-1185">Reference proteome</keyword>
<proteinExistence type="inferred from homology"/>
<keyword evidence="4 6" id="KW-1133">Transmembrane helix</keyword>